<accession>A0A1E3PJ82</accession>
<feature type="region of interest" description="Disordered" evidence="13">
    <location>
        <begin position="284"/>
        <end position="307"/>
    </location>
</feature>
<feature type="active site" description="S-palmitoyl cysteine intermediate" evidence="11">
    <location>
        <position position="108"/>
    </location>
</feature>
<evidence type="ECO:0000256" key="9">
    <source>
        <dbReference type="ARBA" id="ARBA00023315"/>
    </source>
</evidence>
<protein>
    <recommendedName>
        <fullName evidence="11">Palmitoyltransferase PFA4</fullName>
        <ecNumber evidence="11">2.3.1.225</ecNumber>
    </recommendedName>
    <alternativeName>
        <fullName evidence="11">Protein S-acyltransferase</fullName>
        <shortName evidence="11">PAT</shortName>
    </alternativeName>
    <alternativeName>
        <fullName evidence="11">Protein fatty acyltransferase 4</fullName>
    </alternativeName>
</protein>
<evidence type="ECO:0000256" key="5">
    <source>
        <dbReference type="ARBA" id="ARBA00022989"/>
    </source>
</evidence>
<comment type="subcellular location">
    <subcellularLocation>
        <location evidence="11">Endoplasmic reticulum membrane</location>
        <topology evidence="11">Multi-pass membrane protein</topology>
    </subcellularLocation>
    <subcellularLocation>
        <location evidence="1">Membrane</location>
        <topology evidence="1">Multi-pass membrane protein</topology>
    </subcellularLocation>
</comment>
<evidence type="ECO:0000256" key="12">
    <source>
        <dbReference type="RuleBase" id="RU079119"/>
    </source>
</evidence>
<evidence type="ECO:0000256" key="3">
    <source>
        <dbReference type="ARBA" id="ARBA00022692"/>
    </source>
</evidence>
<dbReference type="Pfam" id="PF01529">
    <property type="entry name" value="DHHC"/>
    <property type="match status" value="1"/>
</dbReference>
<comment type="domain">
    <text evidence="11 12">The DHHC domain is required for palmitoyltransferase activity.</text>
</comment>
<dbReference type="OrthoDB" id="331948at2759"/>
<name>A0A1E3PJ82_9ASCO</name>
<dbReference type="HAMAP" id="MF_03199">
    <property type="entry name" value="DHHC_PAT_PFA4"/>
    <property type="match status" value="1"/>
</dbReference>
<dbReference type="InterPro" id="IPR039859">
    <property type="entry name" value="PFA4/ZDH16/20/ERF2-like"/>
</dbReference>
<keyword evidence="5 11" id="KW-1133">Transmembrane helix</keyword>
<dbReference type="InterPro" id="IPR033682">
    <property type="entry name" value="PFA4"/>
</dbReference>
<evidence type="ECO:0000313" key="15">
    <source>
        <dbReference type="EMBL" id="ODQ65489.1"/>
    </source>
</evidence>
<dbReference type="EC" id="2.3.1.225" evidence="11"/>
<evidence type="ECO:0000259" key="14">
    <source>
        <dbReference type="Pfam" id="PF01529"/>
    </source>
</evidence>
<keyword evidence="3 11" id="KW-0812">Transmembrane</keyword>
<reference evidence="15 16" key="1">
    <citation type="journal article" date="2016" name="Proc. Natl. Acad. Sci. U.S.A.">
        <title>Comparative genomics of biotechnologically important yeasts.</title>
        <authorList>
            <person name="Riley R."/>
            <person name="Haridas S."/>
            <person name="Wolfe K.H."/>
            <person name="Lopes M.R."/>
            <person name="Hittinger C.T."/>
            <person name="Goeker M."/>
            <person name="Salamov A.A."/>
            <person name="Wisecaver J.H."/>
            <person name="Long T.M."/>
            <person name="Calvey C.H."/>
            <person name="Aerts A.L."/>
            <person name="Barry K.W."/>
            <person name="Choi C."/>
            <person name="Clum A."/>
            <person name="Coughlan A.Y."/>
            <person name="Deshpande S."/>
            <person name="Douglass A.P."/>
            <person name="Hanson S.J."/>
            <person name="Klenk H.-P."/>
            <person name="LaButti K.M."/>
            <person name="Lapidus A."/>
            <person name="Lindquist E.A."/>
            <person name="Lipzen A.M."/>
            <person name="Meier-Kolthoff J.P."/>
            <person name="Ohm R.A."/>
            <person name="Otillar R.P."/>
            <person name="Pangilinan J.L."/>
            <person name="Peng Y."/>
            <person name="Rokas A."/>
            <person name="Rosa C.A."/>
            <person name="Scheuner C."/>
            <person name="Sibirny A.A."/>
            <person name="Slot J.C."/>
            <person name="Stielow J.B."/>
            <person name="Sun H."/>
            <person name="Kurtzman C.P."/>
            <person name="Blackwell M."/>
            <person name="Grigoriev I.V."/>
            <person name="Jeffries T.W."/>
        </authorList>
    </citation>
    <scope>NUCLEOTIDE SEQUENCE [LARGE SCALE GENOMIC DNA]</scope>
    <source>
        <strain evidence="15 16">DSM 6958</strain>
    </source>
</reference>
<dbReference type="AlphaFoldDB" id="A0A1E3PJ82"/>
<keyword evidence="9 11" id="KW-0012">Acyltransferase</keyword>
<keyword evidence="16" id="KW-1185">Reference proteome</keyword>
<sequence length="387" mass="45122">MAVQLSWRPLGIIIPGFIIAFTGYCGHYYVLRHHLPYSKQVLFQCSLTMVWISYFLAIIMPPGAPPVNFKHAPGEWKRWCYKCEAPKPERAHHCKQCGQCVLKMDHHCPWTNNCVGHQNLPYFFRFLVWVDITTSMILYHLLVRAYGLYRDRFLPMYLIQKSDLVFTIILIPVSFFVLLTISILTVRVISNTIDGKTEIETWECERVESLIRRKIVPKPLYDESETGFPYDIDIWINLTEALGSPFLWLFPFGSPKGDGLHFQKNEQADEGAIWPPDLPIMRLPNEESLDNNDTLDHKTSSTSKRLLSKRNIPSENRLVDGIYSSNHHQNELQREFESDSDSSENEPEWRRGIKSDDDFYQFNRWANWDGEKISDFGVDIESDVPLR</sequence>
<comment type="similarity">
    <text evidence="11">Belongs to the DHHC palmitoyltransferase family. PFA4 subfamily.</text>
</comment>
<comment type="function">
    <text evidence="11">Mediates the reversible addition of palmitate to target proteins, thereby regulating their membrane association and biological function.</text>
</comment>
<keyword evidence="7 11" id="KW-0564">Palmitate</keyword>
<dbReference type="PROSITE" id="PS50216">
    <property type="entry name" value="DHHC"/>
    <property type="match status" value="1"/>
</dbReference>
<keyword evidence="2 11" id="KW-0808">Transferase</keyword>
<evidence type="ECO:0000313" key="16">
    <source>
        <dbReference type="Proteomes" id="UP000095009"/>
    </source>
</evidence>
<evidence type="ECO:0000256" key="4">
    <source>
        <dbReference type="ARBA" id="ARBA00022824"/>
    </source>
</evidence>
<feature type="transmembrane region" description="Helical" evidence="11 12">
    <location>
        <begin position="164"/>
        <end position="186"/>
    </location>
</feature>
<organism evidence="15 16">
    <name type="scientific">Nadsonia fulvescens var. elongata DSM 6958</name>
    <dbReference type="NCBI Taxonomy" id="857566"/>
    <lineage>
        <taxon>Eukaryota</taxon>
        <taxon>Fungi</taxon>
        <taxon>Dikarya</taxon>
        <taxon>Ascomycota</taxon>
        <taxon>Saccharomycotina</taxon>
        <taxon>Dipodascomycetes</taxon>
        <taxon>Dipodascales</taxon>
        <taxon>Dipodascales incertae sedis</taxon>
        <taxon>Nadsonia</taxon>
    </lineage>
</organism>
<feature type="transmembrane region" description="Helical" evidence="11 12">
    <location>
        <begin position="41"/>
        <end position="60"/>
    </location>
</feature>
<keyword evidence="4 11" id="KW-0256">Endoplasmic reticulum</keyword>
<feature type="transmembrane region" description="Helical" evidence="11 12">
    <location>
        <begin position="122"/>
        <end position="143"/>
    </location>
</feature>
<feature type="region of interest" description="Disordered" evidence="13">
    <location>
        <begin position="334"/>
        <end position="353"/>
    </location>
</feature>
<keyword evidence="6 11" id="KW-0472">Membrane</keyword>
<gene>
    <name evidence="11" type="primary">PFA4</name>
    <name evidence="15" type="ORF">NADFUDRAFT_83444</name>
</gene>
<evidence type="ECO:0000256" key="13">
    <source>
        <dbReference type="SAM" id="MobiDB-lite"/>
    </source>
</evidence>
<evidence type="ECO:0000256" key="11">
    <source>
        <dbReference type="HAMAP-Rule" id="MF_03199"/>
    </source>
</evidence>
<dbReference type="GO" id="GO:0019706">
    <property type="term" value="F:protein-cysteine S-palmitoyltransferase activity"/>
    <property type="evidence" value="ECO:0007669"/>
    <property type="project" value="UniProtKB-UniRule"/>
</dbReference>
<dbReference type="GO" id="GO:0005789">
    <property type="term" value="C:endoplasmic reticulum membrane"/>
    <property type="evidence" value="ECO:0007669"/>
    <property type="project" value="UniProtKB-SubCell"/>
</dbReference>
<dbReference type="EMBL" id="KV454410">
    <property type="protein sequence ID" value="ODQ65489.1"/>
    <property type="molecule type" value="Genomic_DNA"/>
</dbReference>
<dbReference type="Proteomes" id="UP000095009">
    <property type="component" value="Unassembled WGS sequence"/>
</dbReference>
<evidence type="ECO:0000256" key="7">
    <source>
        <dbReference type="ARBA" id="ARBA00023139"/>
    </source>
</evidence>
<evidence type="ECO:0000256" key="8">
    <source>
        <dbReference type="ARBA" id="ARBA00023288"/>
    </source>
</evidence>
<dbReference type="PANTHER" id="PTHR12246">
    <property type="entry name" value="PALMITOYLTRANSFERASE ZDHHC16"/>
    <property type="match status" value="1"/>
</dbReference>
<feature type="domain" description="Palmitoyltransferase DHHC" evidence="14">
    <location>
        <begin position="77"/>
        <end position="203"/>
    </location>
</feature>
<proteinExistence type="inferred from homology"/>
<keyword evidence="8 11" id="KW-0449">Lipoprotein</keyword>
<feature type="transmembrane region" description="Helical" evidence="11 12">
    <location>
        <begin position="12"/>
        <end position="29"/>
    </location>
</feature>
<evidence type="ECO:0000256" key="6">
    <source>
        <dbReference type="ARBA" id="ARBA00023136"/>
    </source>
</evidence>
<dbReference type="InterPro" id="IPR001594">
    <property type="entry name" value="Palmitoyltrfase_DHHC"/>
</dbReference>
<comment type="catalytic activity">
    <reaction evidence="10 11 12">
        <text>L-cysteinyl-[protein] + hexadecanoyl-CoA = S-hexadecanoyl-L-cysteinyl-[protein] + CoA</text>
        <dbReference type="Rhea" id="RHEA:36683"/>
        <dbReference type="Rhea" id="RHEA-COMP:10131"/>
        <dbReference type="Rhea" id="RHEA-COMP:11032"/>
        <dbReference type="ChEBI" id="CHEBI:29950"/>
        <dbReference type="ChEBI" id="CHEBI:57287"/>
        <dbReference type="ChEBI" id="CHEBI:57379"/>
        <dbReference type="ChEBI" id="CHEBI:74151"/>
        <dbReference type="EC" id="2.3.1.225"/>
    </reaction>
</comment>
<evidence type="ECO:0000256" key="10">
    <source>
        <dbReference type="ARBA" id="ARBA00048048"/>
    </source>
</evidence>
<evidence type="ECO:0000256" key="1">
    <source>
        <dbReference type="ARBA" id="ARBA00004141"/>
    </source>
</evidence>
<dbReference type="STRING" id="857566.A0A1E3PJ82"/>
<evidence type="ECO:0000256" key="2">
    <source>
        <dbReference type="ARBA" id="ARBA00022679"/>
    </source>
</evidence>